<sequence>MSLKGNDTLLFDAIFSGDKVKVRELVEYGLDKNSVLHCPARWEGATVLGTAACLGYILACFLRRIKTNK</sequence>
<dbReference type="EMBL" id="NEDP02003864">
    <property type="protein sequence ID" value="OWF47519.1"/>
    <property type="molecule type" value="Genomic_DNA"/>
</dbReference>
<organism evidence="2 3">
    <name type="scientific">Mizuhopecten yessoensis</name>
    <name type="common">Japanese scallop</name>
    <name type="synonym">Patinopecten yessoensis</name>
    <dbReference type="NCBI Taxonomy" id="6573"/>
    <lineage>
        <taxon>Eukaryota</taxon>
        <taxon>Metazoa</taxon>
        <taxon>Spiralia</taxon>
        <taxon>Lophotrochozoa</taxon>
        <taxon>Mollusca</taxon>
        <taxon>Bivalvia</taxon>
        <taxon>Autobranchia</taxon>
        <taxon>Pteriomorphia</taxon>
        <taxon>Pectinida</taxon>
        <taxon>Pectinoidea</taxon>
        <taxon>Pectinidae</taxon>
        <taxon>Mizuhopecten</taxon>
    </lineage>
</organism>
<accession>A0A210QFN8</accession>
<dbReference type="Proteomes" id="UP000242188">
    <property type="component" value="Unassembled WGS sequence"/>
</dbReference>
<proteinExistence type="predicted"/>
<keyword evidence="1" id="KW-1133">Transmembrane helix</keyword>
<gene>
    <name evidence="2" type="ORF">KP79_PYT15581</name>
</gene>
<comment type="caution">
    <text evidence="2">The sequence shown here is derived from an EMBL/GenBank/DDBJ whole genome shotgun (WGS) entry which is preliminary data.</text>
</comment>
<evidence type="ECO:0000313" key="3">
    <source>
        <dbReference type="Proteomes" id="UP000242188"/>
    </source>
</evidence>
<protein>
    <submittedName>
        <fullName evidence="2">Uncharacterized protein</fullName>
    </submittedName>
</protein>
<keyword evidence="3" id="KW-1185">Reference proteome</keyword>
<name>A0A210QFN8_MIZYE</name>
<dbReference type="OrthoDB" id="194358at2759"/>
<dbReference type="AlphaFoldDB" id="A0A210QFN8"/>
<evidence type="ECO:0000313" key="2">
    <source>
        <dbReference type="EMBL" id="OWF47519.1"/>
    </source>
</evidence>
<keyword evidence="1" id="KW-0812">Transmembrane</keyword>
<feature type="transmembrane region" description="Helical" evidence="1">
    <location>
        <begin position="44"/>
        <end position="62"/>
    </location>
</feature>
<reference evidence="2 3" key="1">
    <citation type="journal article" date="2017" name="Nat. Ecol. Evol.">
        <title>Scallop genome provides insights into evolution of bilaterian karyotype and development.</title>
        <authorList>
            <person name="Wang S."/>
            <person name="Zhang J."/>
            <person name="Jiao W."/>
            <person name="Li J."/>
            <person name="Xun X."/>
            <person name="Sun Y."/>
            <person name="Guo X."/>
            <person name="Huan P."/>
            <person name="Dong B."/>
            <person name="Zhang L."/>
            <person name="Hu X."/>
            <person name="Sun X."/>
            <person name="Wang J."/>
            <person name="Zhao C."/>
            <person name="Wang Y."/>
            <person name="Wang D."/>
            <person name="Huang X."/>
            <person name="Wang R."/>
            <person name="Lv J."/>
            <person name="Li Y."/>
            <person name="Zhang Z."/>
            <person name="Liu B."/>
            <person name="Lu W."/>
            <person name="Hui Y."/>
            <person name="Liang J."/>
            <person name="Zhou Z."/>
            <person name="Hou R."/>
            <person name="Li X."/>
            <person name="Liu Y."/>
            <person name="Li H."/>
            <person name="Ning X."/>
            <person name="Lin Y."/>
            <person name="Zhao L."/>
            <person name="Xing Q."/>
            <person name="Dou J."/>
            <person name="Li Y."/>
            <person name="Mao J."/>
            <person name="Guo H."/>
            <person name="Dou H."/>
            <person name="Li T."/>
            <person name="Mu C."/>
            <person name="Jiang W."/>
            <person name="Fu Q."/>
            <person name="Fu X."/>
            <person name="Miao Y."/>
            <person name="Liu J."/>
            <person name="Yu Q."/>
            <person name="Li R."/>
            <person name="Liao H."/>
            <person name="Li X."/>
            <person name="Kong Y."/>
            <person name="Jiang Z."/>
            <person name="Chourrout D."/>
            <person name="Li R."/>
            <person name="Bao Z."/>
        </authorList>
    </citation>
    <scope>NUCLEOTIDE SEQUENCE [LARGE SCALE GENOMIC DNA]</scope>
    <source>
        <strain evidence="2 3">PY_sf001</strain>
    </source>
</reference>
<evidence type="ECO:0000256" key="1">
    <source>
        <dbReference type="SAM" id="Phobius"/>
    </source>
</evidence>
<keyword evidence="1" id="KW-0472">Membrane</keyword>